<dbReference type="InterPro" id="IPR050659">
    <property type="entry name" value="Peptidase_M24B"/>
</dbReference>
<dbReference type="InterPro" id="IPR029149">
    <property type="entry name" value="Creatin/AminoP/Spt16_N"/>
</dbReference>
<dbReference type="RefSeq" id="WP_422864046.1">
    <property type="nucleotide sequence ID" value="NZ_JAMSKV010000006.1"/>
</dbReference>
<comment type="caution">
    <text evidence="8">The sequence shown here is derived from an EMBL/GenBank/DDBJ whole genome shotgun (WGS) entry which is preliminary data.</text>
</comment>
<dbReference type="InterPro" id="IPR000994">
    <property type="entry name" value="Pept_M24"/>
</dbReference>
<dbReference type="Pfam" id="PF00557">
    <property type="entry name" value="Peptidase_M24"/>
    <property type="match status" value="1"/>
</dbReference>
<organism evidence="8 9">
    <name type="scientific">Endosaccharibacter trunci</name>
    <dbReference type="NCBI Taxonomy" id="2812733"/>
    <lineage>
        <taxon>Bacteria</taxon>
        <taxon>Pseudomonadati</taxon>
        <taxon>Pseudomonadota</taxon>
        <taxon>Alphaproteobacteria</taxon>
        <taxon>Acetobacterales</taxon>
        <taxon>Acetobacteraceae</taxon>
        <taxon>Endosaccharibacter</taxon>
    </lineage>
</organism>
<dbReference type="InterPro" id="IPR001131">
    <property type="entry name" value="Peptidase_M24B_aminopep-P_CS"/>
</dbReference>
<keyword evidence="4" id="KW-0482">Metalloprotease</keyword>
<comment type="similarity">
    <text evidence="5">Belongs to the peptidase M24B family.</text>
</comment>
<keyword evidence="1" id="KW-0645">Protease</keyword>
<dbReference type="Gene3D" id="3.40.350.10">
    <property type="entry name" value="Creatinase/prolidase N-terminal domain"/>
    <property type="match status" value="1"/>
</dbReference>
<protein>
    <submittedName>
        <fullName evidence="8">Xaa-Pro peptidase family protein</fullName>
    </submittedName>
</protein>
<gene>
    <name evidence="8" type="ORF">NFI95_08900</name>
</gene>
<feature type="domain" description="Creatinase N-terminal" evidence="7">
    <location>
        <begin position="39"/>
        <end position="168"/>
    </location>
</feature>
<dbReference type="Pfam" id="PF01321">
    <property type="entry name" value="Creatinase_N"/>
    <property type="match status" value="1"/>
</dbReference>
<dbReference type="SUPFAM" id="SSF55920">
    <property type="entry name" value="Creatinase/aminopeptidase"/>
    <property type="match status" value="1"/>
</dbReference>
<name>A0ABT1W9T0_9PROT</name>
<evidence type="ECO:0000256" key="4">
    <source>
        <dbReference type="ARBA" id="ARBA00023049"/>
    </source>
</evidence>
<dbReference type="PROSITE" id="PS00491">
    <property type="entry name" value="PROLINE_PEPTIDASE"/>
    <property type="match status" value="1"/>
</dbReference>
<evidence type="ECO:0000259" key="7">
    <source>
        <dbReference type="Pfam" id="PF01321"/>
    </source>
</evidence>
<evidence type="ECO:0000259" key="6">
    <source>
        <dbReference type="Pfam" id="PF00557"/>
    </source>
</evidence>
<dbReference type="InterPro" id="IPR036005">
    <property type="entry name" value="Creatinase/aminopeptidase-like"/>
</dbReference>
<dbReference type="EMBL" id="JAMSKV010000006">
    <property type="protein sequence ID" value="MCQ8278568.1"/>
    <property type="molecule type" value="Genomic_DNA"/>
</dbReference>
<evidence type="ECO:0000256" key="3">
    <source>
        <dbReference type="ARBA" id="ARBA00022801"/>
    </source>
</evidence>
<keyword evidence="2 5" id="KW-0479">Metal-binding</keyword>
<dbReference type="PANTHER" id="PTHR46112">
    <property type="entry name" value="AMINOPEPTIDASE"/>
    <property type="match status" value="1"/>
</dbReference>
<accession>A0ABT1W9T0</accession>
<evidence type="ECO:0000313" key="9">
    <source>
        <dbReference type="Proteomes" id="UP001524587"/>
    </source>
</evidence>
<dbReference type="InterPro" id="IPR000587">
    <property type="entry name" value="Creatinase_N"/>
</dbReference>
<dbReference type="SUPFAM" id="SSF53092">
    <property type="entry name" value="Creatinase/prolidase N-terminal domain"/>
    <property type="match status" value="1"/>
</dbReference>
<sequence length="400" mass="42978">MASGSALALPPPLRRALEALPFPDAPLPPPIAAAEHRARLRAVLHGMGVAGLDAILVGAGPFLRYLTGLAFGPTERAVALFLPREGVPRLLCPRFETGSVAEGLAFPVEPLPWDEHENPVAILSPLLKHAARLGLDPETPFRFSRALSEQRADLLLTDAGPVLERVRCRKSAAELAIMQHAMRLTAHVHRAAAAALEPGLRASEIRRFVDLAHRALGAPDGASFCAVQFDRATAFPHGIPGDQILARDALVLVDTGCVLHGYQSDMTRCWRIGGDDSEQERIWRIESEAQHAAFAAARPGVAAEAVDAAARRVLEAHGLGPGYDLPGLPHRTGHGIGLSIHEPAYIVRGNAIPLEPGMCFSIEPMIVVPERFGIRLEDCVHITETGAAWFTEPASDWRPA</sequence>
<dbReference type="Gene3D" id="3.90.230.10">
    <property type="entry name" value="Creatinase/methionine aminopeptidase superfamily"/>
    <property type="match status" value="1"/>
</dbReference>
<dbReference type="PANTHER" id="PTHR46112:SF3">
    <property type="entry name" value="AMINOPEPTIDASE YPDF"/>
    <property type="match status" value="1"/>
</dbReference>
<evidence type="ECO:0000256" key="1">
    <source>
        <dbReference type="ARBA" id="ARBA00022670"/>
    </source>
</evidence>
<evidence type="ECO:0000313" key="8">
    <source>
        <dbReference type="EMBL" id="MCQ8278568.1"/>
    </source>
</evidence>
<keyword evidence="9" id="KW-1185">Reference proteome</keyword>
<feature type="domain" description="Peptidase M24" evidence="6">
    <location>
        <begin position="177"/>
        <end position="384"/>
    </location>
</feature>
<reference evidence="8 9" key="1">
    <citation type="submission" date="2022-06" db="EMBL/GenBank/DDBJ databases">
        <title>Endosaccharibacter gen. nov., sp. nov., endophytic bacteria isolated from sugarcane.</title>
        <authorList>
            <person name="Pitiwittayakul N."/>
            <person name="Yukphan P."/>
            <person name="Charoenyingcharoen P."/>
            <person name="Tanasupawat S."/>
        </authorList>
    </citation>
    <scope>NUCLEOTIDE SEQUENCE [LARGE SCALE GENOMIC DNA]</scope>
    <source>
        <strain evidence="8 9">KSS8</strain>
    </source>
</reference>
<dbReference type="Proteomes" id="UP001524587">
    <property type="component" value="Unassembled WGS sequence"/>
</dbReference>
<evidence type="ECO:0000256" key="5">
    <source>
        <dbReference type="RuleBase" id="RU000590"/>
    </source>
</evidence>
<evidence type="ECO:0000256" key="2">
    <source>
        <dbReference type="ARBA" id="ARBA00022723"/>
    </source>
</evidence>
<keyword evidence="3" id="KW-0378">Hydrolase</keyword>
<proteinExistence type="inferred from homology"/>